<comment type="caution">
    <text evidence="3">The sequence shown here is derived from an EMBL/GenBank/DDBJ whole genome shotgun (WGS) entry which is preliminary data.</text>
</comment>
<organism evidence="3 4">
    <name type="scientific">Rhodobacter ferrooxidans</name>
    <dbReference type="NCBI Taxonomy" id="371731"/>
    <lineage>
        <taxon>Bacteria</taxon>
        <taxon>Pseudomonadati</taxon>
        <taxon>Pseudomonadota</taxon>
        <taxon>Alphaproteobacteria</taxon>
        <taxon>Rhodobacterales</taxon>
        <taxon>Rhodobacter group</taxon>
        <taxon>Rhodobacter</taxon>
    </lineage>
</organism>
<reference evidence="3 4" key="1">
    <citation type="submission" date="2009-08" db="EMBL/GenBank/DDBJ databases">
        <title>The draft genome of Rhodobacter sp. SW2.</title>
        <authorList>
            <consortium name="US DOE Joint Genome Institute (JGI-PGF)"/>
            <person name="Lucas S."/>
            <person name="Copeland A."/>
            <person name="Lapidus A."/>
            <person name="Glavina del Rio T."/>
            <person name="Tice H."/>
            <person name="Bruce D."/>
            <person name="Goodwin L."/>
            <person name="Pitluck S."/>
            <person name="Larimer F."/>
            <person name="Land M.L."/>
            <person name="Hauser L."/>
            <person name="Emerson D."/>
        </authorList>
    </citation>
    <scope>NUCLEOTIDE SEQUENCE [LARGE SCALE GENOMIC DNA]</scope>
    <source>
        <strain evidence="3 4">SW2</strain>
    </source>
</reference>
<name>C8S262_9RHOB</name>
<feature type="domain" description="PepSY" evidence="2">
    <location>
        <begin position="5"/>
        <end position="78"/>
    </location>
</feature>
<sequence>MKKLLLTSVFAVLAAPVLAEPSCTPGAEVKPVWESMKAFEEAGGAVKSFKINDGACYEIYGTIDGKNYEVFYDPNTGAELERIEA</sequence>
<dbReference type="Pfam" id="PF13670">
    <property type="entry name" value="PepSY_2"/>
    <property type="match status" value="1"/>
</dbReference>
<feature type="chain" id="PRO_5002992055" description="PepSY domain-containing protein" evidence="1">
    <location>
        <begin position="20"/>
        <end position="85"/>
    </location>
</feature>
<keyword evidence="4" id="KW-1185">Reference proteome</keyword>
<dbReference type="InterPro" id="IPR025711">
    <property type="entry name" value="PepSY"/>
</dbReference>
<dbReference type="STRING" id="371731.Rsw2DRAFT_2131"/>
<evidence type="ECO:0000313" key="3">
    <source>
        <dbReference type="EMBL" id="EEW24934.1"/>
    </source>
</evidence>
<feature type="signal peptide" evidence="1">
    <location>
        <begin position="1"/>
        <end position="19"/>
    </location>
</feature>
<dbReference type="OrthoDB" id="7365433at2"/>
<proteinExistence type="predicted"/>
<evidence type="ECO:0000259" key="2">
    <source>
        <dbReference type="Pfam" id="PF13670"/>
    </source>
</evidence>
<accession>C8S262</accession>
<keyword evidence="1" id="KW-0732">Signal</keyword>
<evidence type="ECO:0000313" key="4">
    <source>
        <dbReference type="Proteomes" id="UP000010121"/>
    </source>
</evidence>
<evidence type="ECO:0000256" key="1">
    <source>
        <dbReference type="SAM" id="SignalP"/>
    </source>
</evidence>
<protein>
    <recommendedName>
        <fullName evidence="2">PepSY domain-containing protein</fullName>
    </recommendedName>
</protein>
<dbReference type="RefSeq" id="WP_008030816.1">
    <property type="nucleotide sequence ID" value="NZ_ACYY01000013.1"/>
</dbReference>
<dbReference type="Proteomes" id="UP000010121">
    <property type="component" value="Unassembled WGS sequence"/>
</dbReference>
<dbReference type="eggNOG" id="ENOG5034BP8">
    <property type="taxonomic scope" value="Bacteria"/>
</dbReference>
<gene>
    <name evidence="3" type="ORF">Rsw2DRAFT_2131</name>
</gene>
<dbReference type="EMBL" id="ACYY01000013">
    <property type="protein sequence ID" value="EEW24934.1"/>
    <property type="molecule type" value="Genomic_DNA"/>
</dbReference>
<dbReference type="AlphaFoldDB" id="C8S262"/>